<gene>
    <name evidence="2" type="ORF">L3081_13965</name>
</gene>
<name>A0ABS9X286_9GAMM</name>
<organism evidence="2 3">
    <name type="scientific">Colwellia maritima</name>
    <dbReference type="NCBI Taxonomy" id="2912588"/>
    <lineage>
        <taxon>Bacteria</taxon>
        <taxon>Pseudomonadati</taxon>
        <taxon>Pseudomonadota</taxon>
        <taxon>Gammaproteobacteria</taxon>
        <taxon>Alteromonadales</taxon>
        <taxon>Colwelliaceae</taxon>
        <taxon>Colwellia</taxon>
    </lineage>
</organism>
<accession>A0ABS9X286</accession>
<feature type="compositionally biased region" description="Polar residues" evidence="1">
    <location>
        <begin position="95"/>
        <end position="112"/>
    </location>
</feature>
<keyword evidence="3" id="KW-1185">Reference proteome</keyword>
<dbReference type="EMBL" id="JAKKSL010000002">
    <property type="protein sequence ID" value="MCI2284289.1"/>
    <property type="molecule type" value="Genomic_DNA"/>
</dbReference>
<feature type="region of interest" description="Disordered" evidence="1">
    <location>
        <begin position="91"/>
        <end position="112"/>
    </location>
</feature>
<protein>
    <submittedName>
        <fullName evidence="2">DUF1315 family protein</fullName>
    </submittedName>
</protein>
<sequence length="112" mass="12480">MNLHSTIEHMPEEMYLRLKCAAETGKWPEGTVVDQAQRDTALQLTMAYQAKHLNCDEMLTIGSDGQMVHKNKRELKAQFSTAAKDTPITACAKPNTESESSVQSNIAHFTDL</sequence>
<comment type="caution">
    <text evidence="2">The sequence shown here is derived from an EMBL/GenBank/DDBJ whole genome shotgun (WGS) entry which is preliminary data.</text>
</comment>
<evidence type="ECO:0000313" key="2">
    <source>
        <dbReference type="EMBL" id="MCI2284289.1"/>
    </source>
</evidence>
<dbReference type="InterPro" id="IPR009749">
    <property type="entry name" value="DUF1315"/>
</dbReference>
<dbReference type="Proteomes" id="UP001139646">
    <property type="component" value="Unassembled WGS sequence"/>
</dbReference>
<evidence type="ECO:0000313" key="3">
    <source>
        <dbReference type="Proteomes" id="UP001139646"/>
    </source>
</evidence>
<dbReference type="RefSeq" id="WP_242286733.1">
    <property type="nucleotide sequence ID" value="NZ_JAKKSL010000002.1"/>
</dbReference>
<dbReference type="Pfam" id="PF07023">
    <property type="entry name" value="DUF1315"/>
    <property type="match status" value="1"/>
</dbReference>
<reference evidence="2" key="1">
    <citation type="submission" date="2022-01" db="EMBL/GenBank/DDBJ databases">
        <title>Colwellia maritima, isolated from seawater.</title>
        <authorList>
            <person name="Kristyanto S."/>
            <person name="Jung J."/>
            <person name="Jeon C.O."/>
        </authorList>
    </citation>
    <scope>NUCLEOTIDE SEQUENCE</scope>
    <source>
        <strain evidence="2">MSW7</strain>
    </source>
</reference>
<evidence type="ECO:0000256" key="1">
    <source>
        <dbReference type="SAM" id="MobiDB-lite"/>
    </source>
</evidence>
<proteinExistence type="predicted"/>